<dbReference type="Proteomes" id="UP001169760">
    <property type="component" value="Unassembled WGS sequence"/>
</dbReference>
<proteinExistence type="predicted"/>
<protein>
    <submittedName>
        <fullName evidence="2">Uncharacterized protein</fullName>
    </submittedName>
</protein>
<gene>
    <name evidence="2" type="ORF">Q4521_02080</name>
</gene>
<feature type="chain" id="PRO_5043577757" evidence="1">
    <location>
        <begin position="22"/>
        <end position="45"/>
    </location>
</feature>
<dbReference type="RefSeq" id="WP_303490568.1">
    <property type="nucleotide sequence ID" value="NZ_JAUOPB010000001.1"/>
</dbReference>
<sequence>MSKSKTIMMWVSLGIASLAFAAAGAAKLAGVEAVHASFATMELPV</sequence>
<dbReference type="AlphaFoldDB" id="A0AAW7X1Q5"/>
<accession>A0AAW7X1Q5</accession>
<evidence type="ECO:0000313" key="3">
    <source>
        <dbReference type="Proteomes" id="UP001169760"/>
    </source>
</evidence>
<reference evidence="2" key="1">
    <citation type="submission" date="2023-07" db="EMBL/GenBank/DDBJ databases">
        <title>Genome content predicts the carbon catabolic preferences of heterotrophic bacteria.</title>
        <authorList>
            <person name="Gralka M."/>
        </authorList>
    </citation>
    <scope>NUCLEOTIDE SEQUENCE</scope>
    <source>
        <strain evidence="2">I3M17_2</strain>
    </source>
</reference>
<comment type="caution">
    <text evidence="2">The sequence shown here is derived from an EMBL/GenBank/DDBJ whole genome shotgun (WGS) entry which is preliminary data.</text>
</comment>
<dbReference type="EMBL" id="JAUOPB010000001">
    <property type="protein sequence ID" value="MDO6421254.1"/>
    <property type="molecule type" value="Genomic_DNA"/>
</dbReference>
<name>A0AAW7X1Q5_9GAMM</name>
<organism evidence="2 3">
    <name type="scientific">Saccharophagus degradans</name>
    <dbReference type="NCBI Taxonomy" id="86304"/>
    <lineage>
        <taxon>Bacteria</taxon>
        <taxon>Pseudomonadati</taxon>
        <taxon>Pseudomonadota</taxon>
        <taxon>Gammaproteobacteria</taxon>
        <taxon>Cellvibrionales</taxon>
        <taxon>Cellvibrionaceae</taxon>
        <taxon>Saccharophagus</taxon>
    </lineage>
</organism>
<feature type="signal peptide" evidence="1">
    <location>
        <begin position="1"/>
        <end position="21"/>
    </location>
</feature>
<evidence type="ECO:0000256" key="1">
    <source>
        <dbReference type="SAM" id="SignalP"/>
    </source>
</evidence>
<evidence type="ECO:0000313" key="2">
    <source>
        <dbReference type="EMBL" id="MDO6421254.1"/>
    </source>
</evidence>
<keyword evidence="1" id="KW-0732">Signal</keyword>